<keyword evidence="2" id="KW-0479">Metal-binding</keyword>
<dbReference type="GO" id="GO:0051539">
    <property type="term" value="F:4 iron, 4 sulfur cluster binding"/>
    <property type="evidence" value="ECO:0007669"/>
    <property type="project" value="UniProtKB-KW"/>
</dbReference>
<evidence type="ECO:0000256" key="10">
    <source>
        <dbReference type="ARBA" id="ARBA00023125"/>
    </source>
</evidence>
<evidence type="ECO:0000256" key="1">
    <source>
        <dbReference type="ARBA" id="ARBA00022485"/>
    </source>
</evidence>
<keyword evidence="8" id="KW-0408">Iron</keyword>
<comment type="caution">
    <text evidence="15">The sequence shown here is derived from an EMBL/GenBank/DDBJ whole genome shotgun (WGS) entry which is preliminary data.</text>
</comment>
<evidence type="ECO:0000313" key="15">
    <source>
        <dbReference type="EMBL" id="PTU76101.1"/>
    </source>
</evidence>
<keyword evidence="7" id="KW-0067">ATP-binding</keyword>
<keyword evidence="5" id="KW-0378">Hydrolase</keyword>
<gene>
    <name evidence="15" type="ORF">DBO85_00225</name>
</gene>
<evidence type="ECO:0000259" key="14">
    <source>
        <dbReference type="PROSITE" id="PS51193"/>
    </source>
</evidence>
<dbReference type="InterPro" id="IPR010614">
    <property type="entry name" value="RAD3-like_helicase_DEAD"/>
</dbReference>
<sequence length="762" mass="84490">MSYQVAVRALCEFAAREGDLDLRYQAAPSAEEGIAGHARVSARRGAGYQRERSLQGTHGTLLVRGRADGYDPTRNRLEEIKTHRGAVERIPANQRALHWVQLKVYGCLLCRELALPDVELALVYFDIASERETLLLERLPAQVLEAFFSDLCQRFIGWAEQEITQRQARDAAMTGLEFPYPDFRPGQRRLAETLYKVARREGRLLAQAPTGIGKTLGSLFPLLKAMPDAPLDRLFFLTAKTPGRQLALDALQQLGGAALPLRVLELGAREKLCEHPDKLCQGDSCPLARGFYDRLPAARQACVEARWLDHAGLRRIAAEHQVCPYYLGQELARWVDVCVGDYNHYFDSSALLHGLTLSNQWKVALLVDEAHNLVERARRMYSAQLRGAQLAAARRAAPTALKKPLERLARQWSALQREQGLTALRETAASGLFETPPPVRHYAVAPLPGALLAALQQFSAAFSEWQQQSAQVPPPALLELHFLALQFCRLAEQFDDHSLFDLSLPAQGKRADLCLRNLLPAAFLAPRFASARSTVLFSATLSPAHYYRDLLGLGNEAAWLEIAAPFASDQLQVSLAPISTRYADRQSSLQPITELIAAQYARTPGNYLVFCSSFDYLQQIAARLATDQSQIPCWSQGRSMDEAARTAFLARFVAGGRGIGLAVLGGAFGEGIDLPGERLIGAFIATLGLPQLNPVNEQMRQRLQQLFGQGHDYTYLYPGLQKVIQAAGRVIRGPQDRGTLHLIDDRFAQPRIRALLPGWWGL</sequence>
<dbReference type="SMART" id="SM00491">
    <property type="entry name" value="HELICc2"/>
    <property type="match status" value="1"/>
</dbReference>
<evidence type="ECO:0000256" key="11">
    <source>
        <dbReference type="ARBA" id="ARBA00023204"/>
    </source>
</evidence>
<keyword evidence="10" id="KW-0238">DNA-binding</keyword>
<evidence type="ECO:0000313" key="16">
    <source>
        <dbReference type="Proteomes" id="UP000244064"/>
    </source>
</evidence>
<dbReference type="Gene3D" id="1.10.275.40">
    <property type="match status" value="1"/>
</dbReference>
<protein>
    <submittedName>
        <fullName evidence="15">ATP-dependent DNA helicase</fullName>
    </submittedName>
</protein>
<keyword evidence="4" id="KW-0227">DNA damage</keyword>
<dbReference type="Gene3D" id="3.40.50.300">
    <property type="entry name" value="P-loop containing nucleotide triphosphate hydrolases"/>
    <property type="match status" value="2"/>
</dbReference>
<dbReference type="GO" id="GO:0006281">
    <property type="term" value="P:DNA repair"/>
    <property type="evidence" value="ECO:0007669"/>
    <property type="project" value="UniProtKB-KW"/>
</dbReference>
<dbReference type="InterPro" id="IPR045028">
    <property type="entry name" value="DinG/Rad3-like"/>
</dbReference>
<reference evidence="15 16" key="1">
    <citation type="submission" date="2018-04" db="EMBL/GenBank/DDBJ databases">
        <title>Pseudomonas sp. nov., isolated from mangrove soil.</title>
        <authorList>
            <person name="Chen C."/>
        </authorList>
    </citation>
    <scope>NUCLEOTIDE SEQUENCE [LARGE SCALE GENOMIC DNA]</scope>
    <source>
        <strain evidence="15 16">TC-11</strain>
    </source>
</reference>
<organism evidence="15 16">
    <name type="scientific">Pseudomonas mangrovi</name>
    <dbReference type="NCBI Taxonomy" id="2161748"/>
    <lineage>
        <taxon>Bacteria</taxon>
        <taxon>Pseudomonadati</taxon>
        <taxon>Pseudomonadota</taxon>
        <taxon>Gammaproteobacteria</taxon>
        <taxon>Pseudomonadales</taxon>
        <taxon>Pseudomonadaceae</taxon>
        <taxon>Pseudomonas</taxon>
    </lineage>
</organism>
<dbReference type="AlphaFoldDB" id="A0A2T5PEE6"/>
<name>A0A2T5PEE6_9PSED</name>
<feature type="domain" description="Helicase ATP-binding" evidence="14">
    <location>
        <begin position="173"/>
        <end position="421"/>
    </location>
</feature>
<dbReference type="InterPro" id="IPR006555">
    <property type="entry name" value="ATP-dep_Helicase_C"/>
</dbReference>
<dbReference type="GO" id="GO:0046872">
    <property type="term" value="F:metal ion binding"/>
    <property type="evidence" value="ECO:0007669"/>
    <property type="project" value="UniProtKB-KW"/>
</dbReference>
<keyword evidence="1" id="KW-0004">4Fe-4S</keyword>
<keyword evidence="3" id="KW-0547">Nucleotide-binding</keyword>
<evidence type="ECO:0000256" key="12">
    <source>
        <dbReference type="ARBA" id="ARBA00023235"/>
    </source>
</evidence>
<dbReference type="GO" id="GO:0003678">
    <property type="term" value="F:DNA helicase activity"/>
    <property type="evidence" value="ECO:0007669"/>
    <property type="project" value="InterPro"/>
</dbReference>
<dbReference type="InterPro" id="IPR014013">
    <property type="entry name" value="Helic_SF1/SF2_ATP-bd_DinG/Rad3"/>
</dbReference>
<dbReference type="GO" id="GO:0003677">
    <property type="term" value="F:DNA binding"/>
    <property type="evidence" value="ECO:0007669"/>
    <property type="project" value="UniProtKB-KW"/>
</dbReference>
<dbReference type="Pfam" id="PF13307">
    <property type="entry name" value="Helicase_C_2"/>
    <property type="match status" value="1"/>
</dbReference>
<dbReference type="GO" id="GO:0016818">
    <property type="term" value="F:hydrolase activity, acting on acid anhydrides, in phosphorus-containing anhydrides"/>
    <property type="evidence" value="ECO:0007669"/>
    <property type="project" value="InterPro"/>
</dbReference>
<evidence type="ECO:0000256" key="13">
    <source>
        <dbReference type="ARBA" id="ARBA00038058"/>
    </source>
</evidence>
<dbReference type="InterPro" id="IPR042493">
    <property type="entry name" value="XPD_DNA_FeS"/>
</dbReference>
<dbReference type="Pfam" id="PF06733">
    <property type="entry name" value="DEAD_2"/>
    <property type="match status" value="1"/>
</dbReference>
<evidence type="ECO:0000256" key="2">
    <source>
        <dbReference type="ARBA" id="ARBA00022723"/>
    </source>
</evidence>
<evidence type="ECO:0000256" key="3">
    <source>
        <dbReference type="ARBA" id="ARBA00022741"/>
    </source>
</evidence>
<dbReference type="InterPro" id="IPR027417">
    <property type="entry name" value="P-loop_NTPase"/>
</dbReference>
<accession>A0A2T5PEE6</accession>
<keyword evidence="12" id="KW-0413">Isomerase</keyword>
<dbReference type="PANTHER" id="PTHR11472:SF34">
    <property type="entry name" value="REGULATOR OF TELOMERE ELONGATION HELICASE 1"/>
    <property type="match status" value="1"/>
</dbReference>
<dbReference type="PANTHER" id="PTHR11472">
    <property type="entry name" value="DNA REPAIR DEAD HELICASE RAD3/XP-D SUBFAMILY MEMBER"/>
    <property type="match status" value="1"/>
</dbReference>
<keyword evidence="6 15" id="KW-0347">Helicase</keyword>
<dbReference type="Gene3D" id="1.10.30.20">
    <property type="entry name" value="Bacterial XPD DNA helicase, FeS cluster domain"/>
    <property type="match status" value="1"/>
</dbReference>
<evidence type="ECO:0000256" key="7">
    <source>
        <dbReference type="ARBA" id="ARBA00022840"/>
    </source>
</evidence>
<dbReference type="OrthoDB" id="9765586at2"/>
<evidence type="ECO:0000256" key="8">
    <source>
        <dbReference type="ARBA" id="ARBA00023004"/>
    </source>
</evidence>
<dbReference type="EMBL" id="QASN01000002">
    <property type="protein sequence ID" value="PTU76101.1"/>
    <property type="molecule type" value="Genomic_DNA"/>
</dbReference>
<dbReference type="SMART" id="SM00488">
    <property type="entry name" value="DEXDc2"/>
    <property type="match status" value="1"/>
</dbReference>
<dbReference type="SUPFAM" id="SSF52540">
    <property type="entry name" value="P-loop containing nucleoside triphosphate hydrolases"/>
    <property type="match status" value="1"/>
</dbReference>
<dbReference type="PROSITE" id="PS51193">
    <property type="entry name" value="HELICASE_ATP_BIND_2"/>
    <property type="match status" value="1"/>
</dbReference>
<dbReference type="GO" id="GO:0005524">
    <property type="term" value="F:ATP binding"/>
    <property type="evidence" value="ECO:0007669"/>
    <property type="project" value="UniProtKB-KW"/>
</dbReference>
<evidence type="ECO:0000256" key="4">
    <source>
        <dbReference type="ARBA" id="ARBA00022763"/>
    </source>
</evidence>
<evidence type="ECO:0000256" key="6">
    <source>
        <dbReference type="ARBA" id="ARBA00022806"/>
    </source>
</evidence>
<evidence type="ECO:0000256" key="5">
    <source>
        <dbReference type="ARBA" id="ARBA00022801"/>
    </source>
</evidence>
<proteinExistence type="inferred from homology"/>
<keyword evidence="9" id="KW-0411">Iron-sulfur</keyword>
<dbReference type="Proteomes" id="UP000244064">
    <property type="component" value="Unassembled WGS sequence"/>
</dbReference>
<dbReference type="RefSeq" id="WP_108104105.1">
    <property type="nucleotide sequence ID" value="NZ_QASN01000002.1"/>
</dbReference>
<keyword evidence="11" id="KW-0234">DNA repair</keyword>
<keyword evidence="16" id="KW-1185">Reference proteome</keyword>
<evidence type="ECO:0000256" key="9">
    <source>
        <dbReference type="ARBA" id="ARBA00023014"/>
    </source>
</evidence>
<dbReference type="InterPro" id="IPR006554">
    <property type="entry name" value="Helicase-like_DEXD_c2"/>
</dbReference>
<comment type="similarity">
    <text evidence="13">Belongs to the helicase family. DinG subfamily.</text>
</comment>